<keyword evidence="2" id="KW-1185">Reference proteome</keyword>
<reference evidence="1 2" key="1">
    <citation type="journal article" date="2024" name="G3 (Bethesda)">
        <title>Genome assembly of Hibiscus sabdariffa L. provides insights into metabolisms of medicinal natural products.</title>
        <authorList>
            <person name="Kim T."/>
        </authorList>
    </citation>
    <scope>NUCLEOTIDE SEQUENCE [LARGE SCALE GENOMIC DNA]</scope>
    <source>
        <strain evidence="1">TK-2024</strain>
        <tissue evidence="1">Old leaves</tissue>
    </source>
</reference>
<protein>
    <submittedName>
        <fullName evidence="1">Uncharacterized protein</fullName>
    </submittedName>
</protein>
<comment type="caution">
    <text evidence="1">The sequence shown here is derived from an EMBL/GenBank/DDBJ whole genome shotgun (WGS) entry which is preliminary data.</text>
</comment>
<sequence length="112" mass="11932">MHPTYGGSGARKLNQIEVVALDLDHSPGFEMNLVSQGNGKHAALRIVDKGGVSKGSDMARPGSVGFRVGKSGKDNVVKGSFRRANLDNRESDKVVVSTWIHSVSSQLDELAT</sequence>
<organism evidence="1 2">
    <name type="scientific">Hibiscus sabdariffa</name>
    <name type="common">roselle</name>
    <dbReference type="NCBI Taxonomy" id="183260"/>
    <lineage>
        <taxon>Eukaryota</taxon>
        <taxon>Viridiplantae</taxon>
        <taxon>Streptophyta</taxon>
        <taxon>Embryophyta</taxon>
        <taxon>Tracheophyta</taxon>
        <taxon>Spermatophyta</taxon>
        <taxon>Magnoliopsida</taxon>
        <taxon>eudicotyledons</taxon>
        <taxon>Gunneridae</taxon>
        <taxon>Pentapetalae</taxon>
        <taxon>rosids</taxon>
        <taxon>malvids</taxon>
        <taxon>Malvales</taxon>
        <taxon>Malvaceae</taxon>
        <taxon>Malvoideae</taxon>
        <taxon>Hibiscus</taxon>
    </lineage>
</organism>
<accession>A0ABR2A1Q4</accession>
<name>A0ABR2A1Q4_9ROSI</name>
<dbReference type="Proteomes" id="UP001396334">
    <property type="component" value="Unassembled WGS sequence"/>
</dbReference>
<dbReference type="EMBL" id="JBBPBN010000420">
    <property type="protein sequence ID" value="KAK8486877.1"/>
    <property type="molecule type" value="Genomic_DNA"/>
</dbReference>
<gene>
    <name evidence="1" type="ORF">V6N11_058267</name>
</gene>
<proteinExistence type="predicted"/>
<evidence type="ECO:0000313" key="1">
    <source>
        <dbReference type="EMBL" id="KAK8486877.1"/>
    </source>
</evidence>
<evidence type="ECO:0000313" key="2">
    <source>
        <dbReference type="Proteomes" id="UP001396334"/>
    </source>
</evidence>